<proteinExistence type="predicted"/>
<keyword evidence="7" id="KW-0843">Virulence</keyword>
<dbReference type="EMBL" id="AOBV01000014">
    <property type="protein sequence ID" value="ELV07352.1"/>
    <property type="molecule type" value="Genomic_DNA"/>
</dbReference>
<evidence type="ECO:0000256" key="2">
    <source>
        <dbReference type="ARBA" id="ARBA00004613"/>
    </source>
</evidence>
<evidence type="ECO:0000256" key="3">
    <source>
        <dbReference type="ARBA" id="ARBA00022525"/>
    </source>
</evidence>
<keyword evidence="5" id="KW-0677">Repeat</keyword>
<organism evidence="11 12">
    <name type="scientific">Wohlfahrtiimonas chitiniclastica SH04</name>
    <dbReference type="NCBI Taxonomy" id="1261130"/>
    <lineage>
        <taxon>Bacteria</taxon>
        <taxon>Pseudomonadati</taxon>
        <taxon>Pseudomonadota</taxon>
        <taxon>Gammaproteobacteria</taxon>
        <taxon>Cardiobacteriales</taxon>
        <taxon>Ignatzschineriaceae</taxon>
        <taxon>Wohlfahrtiimonas</taxon>
    </lineage>
</organism>
<dbReference type="PATRIC" id="fig|1261130.3.peg.1831"/>
<evidence type="ECO:0000313" key="11">
    <source>
        <dbReference type="EMBL" id="ELV07352.1"/>
    </source>
</evidence>
<dbReference type="GO" id="GO:0016020">
    <property type="term" value="C:membrane"/>
    <property type="evidence" value="ECO:0007669"/>
    <property type="project" value="UniProtKB-SubCell"/>
</dbReference>
<dbReference type="GO" id="GO:0005576">
    <property type="term" value="C:extracellular region"/>
    <property type="evidence" value="ECO:0007669"/>
    <property type="project" value="UniProtKB-SubCell"/>
</dbReference>
<evidence type="ECO:0000259" key="10">
    <source>
        <dbReference type="Pfam" id="PF06594"/>
    </source>
</evidence>
<evidence type="ECO:0000256" key="4">
    <source>
        <dbReference type="ARBA" id="ARBA00022656"/>
    </source>
</evidence>
<dbReference type="HOGENOM" id="CLU_237575_0_0_6"/>
<evidence type="ECO:0000313" key="12">
    <source>
        <dbReference type="Proteomes" id="UP000011617"/>
    </source>
</evidence>
<dbReference type="PRINTS" id="PR01488">
    <property type="entry name" value="RTXTOXINA"/>
</dbReference>
<evidence type="ECO:0000256" key="5">
    <source>
        <dbReference type="ARBA" id="ARBA00022737"/>
    </source>
</evidence>
<accession>L8XTX7</accession>
<dbReference type="PROSITE" id="PS00330">
    <property type="entry name" value="HEMOLYSIN_CALCIUM"/>
    <property type="match status" value="12"/>
</dbReference>
<dbReference type="Pfam" id="PF00353">
    <property type="entry name" value="HemolysinCabind"/>
    <property type="match status" value="14"/>
</dbReference>
<dbReference type="InterPro" id="IPR011049">
    <property type="entry name" value="Serralysin-like_metalloprot_C"/>
</dbReference>
<keyword evidence="8" id="KW-0472">Membrane</keyword>
<dbReference type="GO" id="GO:0005509">
    <property type="term" value="F:calcium ion binding"/>
    <property type="evidence" value="ECO:0007669"/>
    <property type="project" value="InterPro"/>
</dbReference>
<dbReference type="Proteomes" id="UP000011617">
    <property type="component" value="Unassembled WGS sequence"/>
</dbReference>
<dbReference type="GO" id="GO:0090729">
    <property type="term" value="F:toxin activity"/>
    <property type="evidence" value="ECO:0007669"/>
    <property type="project" value="UniProtKB-KW"/>
</dbReference>
<feature type="region of interest" description="Disordered" evidence="9">
    <location>
        <begin position="1499"/>
        <end position="1521"/>
    </location>
</feature>
<evidence type="ECO:0000256" key="9">
    <source>
        <dbReference type="SAM" id="MobiDB-lite"/>
    </source>
</evidence>
<name>L8XTX7_9GAMM</name>
<dbReference type="SUPFAM" id="SSF51120">
    <property type="entry name" value="beta-Roll"/>
    <property type="match status" value="10"/>
</dbReference>
<dbReference type="PANTHER" id="PTHR38340">
    <property type="entry name" value="S-LAYER PROTEIN"/>
    <property type="match status" value="1"/>
</dbReference>
<keyword evidence="12" id="KW-1185">Reference proteome</keyword>
<keyword evidence="6" id="KW-0106">Calcium</keyword>
<keyword evidence="4" id="KW-0800">Toxin</keyword>
<evidence type="ECO:0000256" key="8">
    <source>
        <dbReference type="ARBA" id="ARBA00023136"/>
    </source>
</evidence>
<feature type="compositionally biased region" description="Low complexity" evidence="9">
    <location>
        <begin position="1499"/>
        <end position="1512"/>
    </location>
</feature>
<evidence type="ECO:0000256" key="7">
    <source>
        <dbReference type="ARBA" id="ARBA00023026"/>
    </source>
</evidence>
<dbReference type="InterPro" id="IPR010566">
    <property type="entry name" value="Haemolys_ca-bd"/>
</dbReference>
<keyword evidence="3" id="KW-0964">Secreted</keyword>
<dbReference type="Pfam" id="PF06594">
    <property type="entry name" value="HCBP_related"/>
    <property type="match status" value="4"/>
</dbReference>
<feature type="domain" description="Haemolysin-type calcium binding-related" evidence="10">
    <location>
        <begin position="1092"/>
        <end position="1134"/>
    </location>
</feature>
<dbReference type="InterPro" id="IPR018511">
    <property type="entry name" value="Hemolysin-typ_Ca-bd_CS"/>
</dbReference>
<feature type="non-terminal residue" evidence="11">
    <location>
        <position position="1"/>
    </location>
</feature>
<dbReference type="OrthoDB" id="1676884at2"/>
<reference evidence="11 12" key="1">
    <citation type="journal article" date="2013" name="Genome Announc.">
        <title>Complete Genome Sequence of Wohlfahrtiimonas chitiniclastica Strain SH04, Isolated from Chrysomya megacephala Collected from Pudong International Airport in China.</title>
        <authorList>
            <person name="Cao X.M."/>
            <person name="Chen T."/>
            <person name="Xu L.Z."/>
            <person name="Yao L.S."/>
            <person name="Qi J."/>
            <person name="Zhang X.L."/>
            <person name="Yan Q.L."/>
            <person name="Deng Y.H."/>
            <person name="Guo T.Y."/>
            <person name="Wang J."/>
            <person name="Hu K.X."/>
            <person name="Xu B.L."/>
        </authorList>
    </citation>
    <scope>NUCLEOTIDE SEQUENCE [LARGE SCALE GENOMIC DNA]</scope>
    <source>
        <strain evidence="11 12">SH04</strain>
    </source>
</reference>
<dbReference type="InterPro" id="IPR003995">
    <property type="entry name" value="RTX_toxin_determinant-A"/>
</dbReference>
<dbReference type="InterPro" id="IPR050557">
    <property type="entry name" value="RTX_toxin/Mannuronan_C5-epim"/>
</dbReference>
<protein>
    <recommendedName>
        <fullName evidence="10">Haemolysin-type calcium binding-related domain-containing protein</fullName>
    </recommendedName>
</protein>
<evidence type="ECO:0000256" key="1">
    <source>
        <dbReference type="ARBA" id="ARBA00004370"/>
    </source>
</evidence>
<gene>
    <name evidence="11" type="ORF">F387_01906</name>
</gene>
<comment type="subcellular location">
    <subcellularLocation>
        <location evidence="1">Membrane</location>
    </subcellularLocation>
    <subcellularLocation>
        <location evidence="2">Secreted</location>
    </subcellularLocation>
</comment>
<feature type="domain" description="Haemolysin-type calcium binding-related" evidence="10">
    <location>
        <begin position="1710"/>
        <end position="1750"/>
    </location>
</feature>
<evidence type="ECO:0000256" key="6">
    <source>
        <dbReference type="ARBA" id="ARBA00022837"/>
    </source>
</evidence>
<feature type="domain" description="Haemolysin-type calcium binding-related" evidence="10">
    <location>
        <begin position="843"/>
        <end position="874"/>
    </location>
</feature>
<dbReference type="InterPro" id="IPR001343">
    <property type="entry name" value="Hemolysn_Ca-bd"/>
</dbReference>
<sequence>ITVLSNPDVAKGHTIELSGEAKDVHHVTGSDYDDRITTGTGNDTLIGGKGNDRLVGGAGRDTYQFSLGDGNDTIRTNNASADDHDTIRFLDIDNKQVTYHAQGKDLLIQYSENDSVRIEDFFQNGYYASGEAAWLTNKVKYFEFKDNVVLTLEELAQSKLIQWESQGSDLTGIHWRGDITVLSNPDVAKGHTIELSGEAKDVHHITGSIYDDQITTGAGNDVLIGGKGDDRLVGGAGSDTYKFRKGDGKDVISDSYNSTTDVDVIEFLDVSSAEARLHAEQYDLIIEYGKNDSIRINNFFYAKSANKADWLSNKIHQFKFTDKILGVEDLLQLPLLVTSKSNIGYNFYWDGELIVTTDDVSSSQGSTIQISTSKNQYITGASKNDTLVGNNGNDLLVGGRGNDTLNGGAGNDTYQFSVGDGKDIIISNNRSTEDKDQIHITDDSLENIHFQRNNYDLILHYGNEDQITVKDYYARTWRDRTVIPTVTDLKVGNKSIKLNTFEVLSLKSLSNYNDSNFYWSGNAELHLDTKSTEKATVHLYLTGNADIKGGKGDETLHGSYGGHTTFTGGAGNDEFFSHSLTDTFIFNKGDGVDHINLENDSFLGASHKIIFKGINSDEVIFTQKPEYSSNTLVIEYGDNDRVLINNFDRINGNAPFSEFVFADKTISGIDWLRNFSLNGTSSDNKLLGYNSISNTIHGNVGNDTLYGADKDDHLLGGDGDDTLYGQDGDDLLEGGDGHDVLYGNDGNDLLKGGGGDDSLYGEDGDDVLEGGAGNDTLNGGRGSDRYIFGSNWGSDQITGWYRENSEDEIDTIVFTHLNADQLVFWHDGNGHLIIYEALDPNNRIEIDAQFDNLNRRLPINRIEFADGTSWDQNDIIHYSVQGTSQDDIIHGLTSDDIIRAGGGNDTIHGIGPNSQLFGEDGNDTISGSGYLDGGDGDDHLEGTGHLVGGAGDDTLIGDGLLEGGKGNDLLQGQGFLDGGLGNDILRAEDKYRHFFNGLEEKEMLLADLEFDRENTEFESDRVTYLKGGKGNDTLYGAFSDDIYLFELGDGNDTIIERAKGEAYSNVLESFDIIRFGENISKENIEFKRFGEDLVIQHSNQNDSITVKDYFVEYKDGNDHHKINKIEFFDGTFVTSEMIENSIHYYADPNKKQTIGYRDRSEHIYGHAGDDQIFSGEGNDVLYGNEGNDYLDGGEGDDQLFGGKGNDTLRGGKGNDVLDGGEGDDHYVYYAGDGQDIIDHQGGGKDVLFFNDIREERLSFHRDGMNLVILVDNDSLQSVTVKDHFLGGEKELSFVQAQGGYLIPAIKISEMIKAAESGGKFDRVIEGTSQGEQLAGGSGADWIQGFDGDDKLFGMGGDDRLEGGNGDDYLSGGNGSGQGSGNDILLGGAGNDTLYGEDGDDLLIGGTGDDKYLYTEGGGVDTIDNTGGGNDGLFMNGIAANRISYHRDKDDLVILVDKDLQQQVRVLNHFLGGDWLLNYIQPGTGYTLSAAQIAKQLTVLPTDPGTDPGTNPGSGEGQNIVGTDKNDILRDTLGDDYMMGGLGDDLYIYTGGKDIIEEAGGYDRIRFSNGIVFSQVGSGLIQSGDDLILQVDQNPNNQITIKNFFLGGNYLIESVEFETGGSISAEQIFGAFGLTMPENTSIEWIEGTQGNDTLRDTLGNDYMRGGLGNDLYIYSGGRDVIEESGGHDRLRFSNNITFNQVGSGLTKSGDDLILRVDQSPDNQVTIKNFFLGGKYLIESIEFETGGSISADQIFGAFGLTIPVNRMSSSRMAMQNDADFSVDQSLHQLISAMAAFDSTNSSNEDFMVTTDQSLSRPMLTTSAY</sequence>
<dbReference type="PRINTS" id="PR00313">
    <property type="entry name" value="CABNDNGRPT"/>
</dbReference>
<comment type="caution">
    <text evidence="11">The sequence shown here is derived from an EMBL/GenBank/DDBJ whole genome shotgun (WGS) entry which is preliminary data.</text>
</comment>
<feature type="domain" description="Haemolysin-type calcium binding-related" evidence="10">
    <location>
        <begin position="1585"/>
        <end position="1622"/>
    </location>
</feature>
<dbReference type="PANTHER" id="PTHR38340:SF1">
    <property type="entry name" value="S-LAYER PROTEIN"/>
    <property type="match status" value="1"/>
</dbReference>
<dbReference type="Gene3D" id="2.150.10.10">
    <property type="entry name" value="Serralysin-like metalloprotease, C-terminal"/>
    <property type="match status" value="10"/>
</dbReference>